<dbReference type="PANTHER" id="PTHR23028:SF53">
    <property type="entry name" value="ACYL_TRANSF_3 DOMAIN-CONTAINING PROTEIN"/>
    <property type="match status" value="1"/>
</dbReference>
<feature type="transmembrane region" description="Helical" evidence="1">
    <location>
        <begin position="196"/>
        <end position="215"/>
    </location>
</feature>
<proteinExistence type="predicted"/>
<feature type="transmembrane region" description="Helical" evidence="1">
    <location>
        <begin position="309"/>
        <end position="329"/>
    </location>
</feature>
<dbReference type="Proteomes" id="UP000279306">
    <property type="component" value="Chromosome"/>
</dbReference>
<dbReference type="AlphaFoldDB" id="A0A3S4RZ12"/>
<evidence type="ECO:0000313" key="4">
    <source>
        <dbReference type="Proteomes" id="UP000279306"/>
    </source>
</evidence>
<keyword evidence="3" id="KW-0012">Acyltransferase</keyword>
<evidence type="ECO:0000256" key="1">
    <source>
        <dbReference type="SAM" id="Phobius"/>
    </source>
</evidence>
<feature type="transmembrane region" description="Helical" evidence="1">
    <location>
        <begin position="134"/>
        <end position="153"/>
    </location>
</feature>
<keyword evidence="3" id="KW-0808">Transferase</keyword>
<evidence type="ECO:0000313" key="3">
    <source>
        <dbReference type="EMBL" id="VEG52294.1"/>
    </source>
</evidence>
<name>A0A3S4RZ12_MYCAU</name>
<keyword evidence="4" id="KW-1185">Reference proteome</keyword>
<protein>
    <submittedName>
        <fullName evidence="3">Acyltransferase 3</fullName>
        <ecNumber evidence="3">2.3.1.-</ecNumber>
    </submittedName>
</protein>
<feature type="transmembrane region" description="Helical" evidence="1">
    <location>
        <begin position="285"/>
        <end position="303"/>
    </location>
</feature>
<feature type="transmembrane region" description="Helical" evidence="1">
    <location>
        <begin position="222"/>
        <end position="242"/>
    </location>
</feature>
<dbReference type="Pfam" id="PF01757">
    <property type="entry name" value="Acyl_transf_3"/>
    <property type="match status" value="1"/>
</dbReference>
<dbReference type="InterPro" id="IPR050879">
    <property type="entry name" value="Acyltransferase_3"/>
</dbReference>
<dbReference type="RefSeq" id="WP_232786684.1">
    <property type="nucleotide sequence ID" value="NZ_LR134356.1"/>
</dbReference>
<gene>
    <name evidence="3" type="primary">oatA_2</name>
    <name evidence="3" type="ORF">NCTC10437_01387</name>
</gene>
<keyword evidence="1" id="KW-1133">Transmembrane helix</keyword>
<keyword evidence="1" id="KW-0472">Membrane</keyword>
<dbReference type="GO" id="GO:0016020">
    <property type="term" value="C:membrane"/>
    <property type="evidence" value="ECO:0007669"/>
    <property type="project" value="TreeGrafter"/>
</dbReference>
<sequence>MVAILAVLAHHLVGWPRGGFIGIDIFFVVAGFFVTDNLLRTAGDTGTPSLGNFYRDRLRRIIPVAVVVLLLTFAASRYVLPSAAAHDTGIDALFALFFVANWHFAVSGADPSAAIDTASPLLHYWPLSVEEQFLVVWPLLILGITLIAVRGAWSHTRWVANTAAILGVIVAASLAWATYETIVAPHWAYFSTLTRVWEFGVGALLATAVGLLARLPNPLRPILSWAGLAAIAAGLVLIDGAAGYPAPWALLPVAGAALVIAAGVGREPDLQFFLRNPVSTYLGDLSYSLYLVHWPVIVLLAAVMDTNVYYYGSVLTLTFGLAIAAHHFIENPLRYASRGAIMQARQDMKHGLFHVQLSTKIAGVATLVLLTACVISYAMSPQAIVGS</sequence>
<feature type="transmembrane region" description="Helical" evidence="1">
    <location>
        <begin position="60"/>
        <end position="80"/>
    </location>
</feature>
<keyword evidence="1" id="KW-0812">Transmembrane</keyword>
<dbReference type="EMBL" id="LR134356">
    <property type="protein sequence ID" value="VEG52294.1"/>
    <property type="molecule type" value="Genomic_DNA"/>
</dbReference>
<feature type="transmembrane region" description="Helical" evidence="1">
    <location>
        <begin position="20"/>
        <end position="39"/>
    </location>
</feature>
<dbReference type="STRING" id="1791.GCA_001049355_00340"/>
<organism evidence="3 4">
    <name type="scientific">Mycolicibacterium aurum</name>
    <name type="common">Mycobacterium aurum</name>
    <dbReference type="NCBI Taxonomy" id="1791"/>
    <lineage>
        <taxon>Bacteria</taxon>
        <taxon>Bacillati</taxon>
        <taxon>Actinomycetota</taxon>
        <taxon>Actinomycetes</taxon>
        <taxon>Mycobacteriales</taxon>
        <taxon>Mycobacteriaceae</taxon>
        <taxon>Mycolicibacterium</taxon>
    </lineage>
</organism>
<feature type="transmembrane region" description="Helical" evidence="1">
    <location>
        <begin position="158"/>
        <end position="176"/>
    </location>
</feature>
<feature type="transmembrane region" description="Helical" evidence="1">
    <location>
        <begin position="357"/>
        <end position="379"/>
    </location>
</feature>
<dbReference type="EC" id="2.3.1.-" evidence="3"/>
<accession>A0A3S4RZ12</accession>
<evidence type="ECO:0000259" key="2">
    <source>
        <dbReference type="Pfam" id="PF01757"/>
    </source>
</evidence>
<dbReference type="InterPro" id="IPR002656">
    <property type="entry name" value="Acyl_transf_3_dom"/>
</dbReference>
<dbReference type="PANTHER" id="PTHR23028">
    <property type="entry name" value="ACETYLTRANSFERASE"/>
    <property type="match status" value="1"/>
</dbReference>
<dbReference type="GO" id="GO:0016747">
    <property type="term" value="F:acyltransferase activity, transferring groups other than amino-acyl groups"/>
    <property type="evidence" value="ECO:0007669"/>
    <property type="project" value="InterPro"/>
</dbReference>
<feature type="domain" description="Acyltransferase 3" evidence="2">
    <location>
        <begin position="2"/>
        <end position="325"/>
    </location>
</feature>
<dbReference type="GO" id="GO:0009103">
    <property type="term" value="P:lipopolysaccharide biosynthetic process"/>
    <property type="evidence" value="ECO:0007669"/>
    <property type="project" value="TreeGrafter"/>
</dbReference>
<feature type="transmembrane region" description="Helical" evidence="1">
    <location>
        <begin position="248"/>
        <end position="265"/>
    </location>
</feature>
<dbReference type="KEGG" id="mauu:NCTC10437_01387"/>
<reference evidence="3 4" key="1">
    <citation type="submission" date="2018-12" db="EMBL/GenBank/DDBJ databases">
        <authorList>
            <consortium name="Pathogen Informatics"/>
        </authorList>
    </citation>
    <scope>NUCLEOTIDE SEQUENCE [LARGE SCALE GENOMIC DNA]</scope>
    <source>
        <strain evidence="3 4">NCTC10437</strain>
    </source>
</reference>